<reference evidence="2" key="1">
    <citation type="submission" date="2018-06" db="EMBL/GenBank/DDBJ databases">
        <authorList>
            <person name="Zhirakovskaya E."/>
        </authorList>
    </citation>
    <scope>NUCLEOTIDE SEQUENCE</scope>
</reference>
<dbReference type="SUPFAM" id="SSF109604">
    <property type="entry name" value="HD-domain/PDEase-like"/>
    <property type="match status" value="1"/>
</dbReference>
<dbReference type="EMBL" id="UOGA01000190">
    <property type="protein sequence ID" value="VAX20854.1"/>
    <property type="molecule type" value="Genomic_DNA"/>
</dbReference>
<feature type="non-terminal residue" evidence="2">
    <location>
        <position position="93"/>
    </location>
</feature>
<evidence type="ECO:0000259" key="1">
    <source>
        <dbReference type="PROSITE" id="PS51833"/>
    </source>
</evidence>
<proteinExistence type="predicted"/>
<accession>A0A3B1CA50</accession>
<dbReference type="PANTHER" id="PTHR33525:SF3">
    <property type="entry name" value="RIBONUCLEASE Y"/>
    <property type="match status" value="1"/>
</dbReference>
<dbReference type="InterPro" id="IPR052340">
    <property type="entry name" value="RNase_Y/CdgJ"/>
</dbReference>
<gene>
    <name evidence="2" type="ORF">MNBD_NITROSPINAE04-297</name>
</gene>
<sequence length="93" mass="9912">MADTDTGRLLDLVEKMPGFSQTVTKIVALANDPNSTPADLVKTISMDPVLTAKLLKLINSAYFGLAHPIVSLQRAAIMLGFNTVKNIALSLSV</sequence>
<feature type="domain" description="HDOD" evidence="1">
    <location>
        <begin position="16"/>
        <end position="93"/>
    </location>
</feature>
<protein>
    <recommendedName>
        <fullName evidence="1">HDOD domain-containing protein</fullName>
    </recommendedName>
</protein>
<evidence type="ECO:0000313" key="2">
    <source>
        <dbReference type="EMBL" id="VAX20854.1"/>
    </source>
</evidence>
<organism evidence="2">
    <name type="scientific">hydrothermal vent metagenome</name>
    <dbReference type="NCBI Taxonomy" id="652676"/>
    <lineage>
        <taxon>unclassified sequences</taxon>
        <taxon>metagenomes</taxon>
        <taxon>ecological metagenomes</taxon>
    </lineage>
</organism>
<dbReference type="PROSITE" id="PS51833">
    <property type="entry name" value="HDOD"/>
    <property type="match status" value="1"/>
</dbReference>
<dbReference type="Pfam" id="PF08668">
    <property type="entry name" value="HDOD"/>
    <property type="match status" value="1"/>
</dbReference>
<name>A0A3B1CA50_9ZZZZ</name>
<dbReference type="Gene3D" id="1.10.3210.10">
    <property type="entry name" value="Hypothetical protein af1432"/>
    <property type="match status" value="1"/>
</dbReference>
<dbReference type="PANTHER" id="PTHR33525">
    <property type="match status" value="1"/>
</dbReference>
<dbReference type="AlphaFoldDB" id="A0A3B1CA50"/>
<dbReference type="InterPro" id="IPR013976">
    <property type="entry name" value="HDOD"/>
</dbReference>